<keyword evidence="3" id="KW-0732">Signal</keyword>
<keyword evidence="4" id="KW-0472">Membrane</keyword>
<evidence type="ECO:0000313" key="9">
    <source>
        <dbReference type="Proteomes" id="UP000679126"/>
    </source>
</evidence>
<protein>
    <submittedName>
        <fullName evidence="8">BamA/TamA family outer membrane protein</fullName>
    </submittedName>
</protein>
<evidence type="ECO:0000256" key="2">
    <source>
        <dbReference type="ARBA" id="ARBA00022692"/>
    </source>
</evidence>
<evidence type="ECO:0000259" key="6">
    <source>
        <dbReference type="Pfam" id="PF01103"/>
    </source>
</evidence>
<feature type="domain" description="POTRA" evidence="7">
    <location>
        <begin position="101"/>
        <end position="153"/>
    </location>
</feature>
<comment type="caution">
    <text evidence="8">The sequence shown here is derived from an EMBL/GenBank/DDBJ whole genome shotgun (WGS) entry which is preliminary data.</text>
</comment>
<dbReference type="PANTHER" id="PTHR12815:SF47">
    <property type="entry name" value="TRANSLOCATION AND ASSEMBLY MODULE SUBUNIT TAMA"/>
    <property type="match status" value="1"/>
</dbReference>
<sequence>MNVPGPVVLLMVCLLLSACSNTRYLQKDQSLLTKTGVDIEGKLSSTEKTDVRNDLNSRSLMLQQPNQKVLGTRLKVWLYNQKNYEKKRNWFWNLMLSERNLQAPVIYDSMKTKESAERMVSYLNNQGYFYATVGYNAETKGQKTSVTYKVNTGKNFVIKKITYDIPDTAIARVVKEGERFSLLHVNAPYKASDLSSERERLMRLIRDAGYFKFNRDLITFTVDTLNKSLFVDPLNPFEVMPSVLSADQKPTLDVDVVIKNPEDSSNDLTKLFYIRKIYVFPDILLQESITDSTFSTTNSRFLTIKYHQNIIRPRVLTRAIQLRPGSRYSTEEYNNTVNRLFDLNIWQFVNVQYKDVKDSAQQLDAYIQLTPRKKQELSANIDLTTGSQYFLGSGLSFGYRHFNLNRAANELHITLKGGLEVIRNEDNKFEMQAQEYGINADLVLPRFMIPFRVRQNNRSTSKTRISAGFNNLRRIDKFNIRTVNGAFGYEWRESIYKSWNLKPFTLNYVGVSLNPNFKKDVVDENPYLQRSFEPAFIGGEAATFTFSNNDLFHKRQNTFFRATAEESGLWLEGVNSLVSGVTGGNQNLETLAKVKISQFIRLEADYRHYWNYPKTSVATRAYAGVGIPYGKSDVLPYIRQFTSGGPNSIRAWRLRTLGPGSFVDTTATAQLFPDQTGDMKLEGNVEYRFDLLRLFGGSMYLKGATFLDFGNIWMLKKDTLRAGAEFQFKNLYRELAIGTGAGLRLDFSYFVIRLDWGIPLKKPYPTQNKSGWYIGEWMLGDSRWRRENIIWNVAIGYPF</sequence>
<dbReference type="InterPro" id="IPR010827">
    <property type="entry name" value="BamA/TamA_POTRA"/>
</dbReference>
<keyword evidence="5" id="KW-0998">Cell outer membrane</keyword>
<reference evidence="9" key="1">
    <citation type="submission" date="2021-03" db="EMBL/GenBank/DDBJ databases">
        <title>Assistant Professor.</title>
        <authorList>
            <person name="Huq M.A."/>
        </authorList>
    </citation>
    <scope>NUCLEOTIDE SEQUENCE [LARGE SCALE GENOMIC DNA]</scope>
    <source>
        <strain evidence="9">MAH-28</strain>
    </source>
</reference>
<proteinExistence type="predicted"/>
<evidence type="ECO:0000256" key="3">
    <source>
        <dbReference type="ARBA" id="ARBA00022729"/>
    </source>
</evidence>
<dbReference type="InterPro" id="IPR000184">
    <property type="entry name" value="Bac_surfAg_D15"/>
</dbReference>
<evidence type="ECO:0000256" key="4">
    <source>
        <dbReference type="ARBA" id="ARBA00023136"/>
    </source>
</evidence>
<gene>
    <name evidence="8" type="ORF">J7I43_01930</name>
</gene>
<accession>A0ABS3Y8E3</accession>
<dbReference type="Gene3D" id="2.40.160.50">
    <property type="entry name" value="membrane protein fhac: a member of the omp85/tpsb transporter family"/>
    <property type="match status" value="1"/>
</dbReference>
<dbReference type="PANTHER" id="PTHR12815">
    <property type="entry name" value="SORTING AND ASSEMBLY MACHINERY SAMM50 PROTEIN FAMILY MEMBER"/>
    <property type="match status" value="1"/>
</dbReference>
<evidence type="ECO:0000256" key="5">
    <source>
        <dbReference type="ARBA" id="ARBA00023237"/>
    </source>
</evidence>
<dbReference type="Pfam" id="PF07244">
    <property type="entry name" value="POTRA"/>
    <property type="match status" value="1"/>
</dbReference>
<evidence type="ECO:0000313" key="8">
    <source>
        <dbReference type="EMBL" id="MBO9150952.1"/>
    </source>
</evidence>
<keyword evidence="9" id="KW-1185">Reference proteome</keyword>
<evidence type="ECO:0000256" key="1">
    <source>
        <dbReference type="ARBA" id="ARBA00004370"/>
    </source>
</evidence>
<keyword evidence="2" id="KW-0812">Transmembrane</keyword>
<organism evidence="8 9">
    <name type="scientific">Chitinophaga chungangae</name>
    <dbReference type="NCBI Taxonomy" id="2821488"/>
    <lineage>
        <taxon>Bacteria</taxon>
        <taxon>Pseudomonadati</taxon>
        <taxon>Bacteroidota</taxon>
        <taxon>Chitinophagia</taxon>
        <taxon>Chitinophagales</taxon>
        <taxon>Chitinophagaceae</taxon>
        <taxon>Chitinophaga</taxon>
    </lineage>
</organism>
<dbReference type="RefSeq" id="WP_209142679.1">
    <property type="nucleotide sequence ID" value="NZ_JAGHKP010000001.1"/>
</dbReference>
<dbReference type="Pfam" id="PF01103">
    <property type="entry name" value="Omp85"/>
    <property type="match status" value="1"/>
</dbReference>
<dbReference type="Proteomes" id="UP000679126">
    <property type="component" value="Unassembled WGS sequence"/>
</dbReference>
<dbReference type="InterPro" id="IPR039910">
    <property type="entry name" value="D15-like"/>
</dbReference>
<dbReference type="EMBL" id="JAGHKP010000001">
    <property type="protein sequence ID" value="MBO9150952.1"/>
    <property type="molecule type" value="Genomic_DNA"/>
</dbReference>
<feature type="domain" description="Bacterial surface antigen (D15)" evidence="6">
    <location>
        <begin position="430"/>
        <end position="774"/>
    </location>
</feature>
<name>A0ABS3Y8E3_9BACT</name>
<evidence type="ECO:0000259" key="7">
    <source>
        <dbReference type="Pfam" id="PF07244"/>
    </source>
</evidence>
<comment type="subcellular location">
    <subcellularLocation>
        <location evidence="1">Membrane</location>
    </subcellularLocation>
</comment>